<accession>A0A557R1J7</accession>
<dbReference type="Proteomes" id="UP000319502">
    <property type="component" value="Unassembled WGS sequence"/>
</dbReference>
<dbReference type="GO" id="GO:0046872">
    <property type="term" value="F:metal ion binding"/>
    <property type="evidence" value="ECO:0007669"/>
    <property type="project" value="UniProtKB-KW"/>
</dbReference>
<dbReference type="PROSITE" id="PS00198">
    <property type="entry name" value="4FE4S_FER_1"/>
    <property type="match status" value="3"/>
</dbReference>
<feature type="domain" description="4Fe-4S ferredoxin-type" evidence="5">
    <location>
        <begin position="553"/>
        <end position="582"/>
    </location>
</feature>
<dbReference type="EMBL" id="VMNK01000003">
    <property type="protein sequence ID" value="TVO58996.1"/>
    <property type="molecule type" value="Genomic_DNA"/>
</dbReference>
<dbReference type="InterPro" id="IPR017900">
    <property type="entry name" value="4Fe4S_Fe_S_CS"/>
</dbReference>
<dbReference type="Gene3D" id="3.30.70.20">
    <property type="match status" value="3"/>
</dbReference>
<proteinExistence type="predicted"/>
<keyword evidence="2" id="KW-0479">Metal-binding</keyword>
<organism evidence="6 7">
    <name type="scientific">Denitromonas halophila</name>
    <dbReference type="NCBI Taxonomy" id="1629404"/>
    <lineage>
        <taxon>Bacteria</taxon>
        <taxon>Pseudomonadati</taxon>
        <taxon>Pseudomonadota</taxon>
        <taxon>Betaproteobacteria</taxon>
        <taxon>Rhodocyclales</taxon>
        <taxon>Zoogloeaceae</taxon>
        <taxon>Denitromonas</taxon>
    </lineage>
</organism>
<keyword evidence="4" id="KW-0411">Iron-sulfur</keyword>
<reference evidence="6 7" key="1">
    <citation type="submission" date="2019-07" db="EMBL/GenBank/DDBJ databases">
        <title>The pathways for chlorine oxyanion respiration interact through the shared metabolite chlorate.</title>
        <authorList>
            <person name="Barnum T.P."/>
            <person name="Cheng Y."/>
            <person name="Hill K.A."/>
            <person name="Lucas L.N."/>
            <person name="Carlson H.K."/>
            <person name="Coates J.D."/>
        </authorList>
    </citation>
    <scope>NUCLEOTIDE SEQUENCE [LARGE SCALE GENOMIC DNA]</scope>
    <source>
        <strain evidence="6 7">SFB-3</strain>
    </source>
</reference>
<keyword evidence="3" id="KW-0408">Iron</keyword>
<name>A0A557R1J7_9RHOO</name>
<protein>
    <submittedName>
        <fullName evidence="6">4Fe-4S dicluster domain-containing protein</fullName>
    </submittedName>
</protein>
<comment type="caution">
    <text evidence="6">The sequence shown here is derived from an EMBL/GenBank/DDBJ whole genome shotgun (WGS) entry which is preliminary data.</text>
</comment>
<dbReference type="GO" id="GO:0051539">
    <property type="term" value="F:4 iron, 4 sulfur cluster binding"/>
    <property type="evidence" value="ECO:0007669"/>
    <property type="project" value="UniProtKB-KW"/>
</dbReference>
<sequence>MSFKTSKGAPAATDCDTVLCRCQGRVADAAIDGVAADARIAITDGLCRNGGSASLPEAVRQIGCTREAPLIEAAALTDRALRFFPAREYASGGVADAPRLAALIAMARLPEPPPVDSVSYTSAGRLAIVGNGPLAMAWAQRLHGKADGQLQVTVFADDEQPLPAASPRRVPVHRARQISVEGWLGAFDIAWTPGNAVDASVCTGCGACLTACSSDAIVRDGVAAYVDAARCNDKRRCIEVCEVGAIDFSFTPRSATFDLVLDLSDAPRLAMPHLPQGYFAPGSDALAQTEAALALTEMVGEFDKPRFFDYDRAKCAHSRNRIDACSRCIDTCSTSAIRADGNGVFVEPHLCMGCGACASVCPSGAMRYNYPSVVEIGLQIRTALTAWSQAGGAAPTLLLHGRDQASALKIWTETESLAAPVLPLAVHDAASVGPDLLLYALCAGAGRVVIWQSADAPATYQASAGRAVRFADAVVAGLGLMTTGQRFASVTADADDLMAHLSATAPAIGAPARFHPQLDKRATLDLCFAHLATLAAPEALAEPLPVPAGSAYGTVAVAGDKCTLCLSCASACPAQALMDDTEAPRLRIREASCVQCGLCVATCPEDAITLVPRLNLAAAAKQPAVLHEDTPCTCLRCGKAFGSSATVRTLMDRLIGNPHFAAPEQRRRLQMCGDCRVIDMMSPADGQRETTIQDLS</sequence>
<keyword evidence="7" id="KW-1185">Reference proteome</keyword>
<dbReference type="Pfam" id="PF13187">
    <property type="entry name" value="Fer4_9"/>
    <property type="match status" value="1"/>
</dbReference>
<dbReference type="PROSITE" id="PS51379">
    <property type="entry name" value="4FE4S_FER_2"/>
    <property type="match status" value="4"/>
</dbReference>
<dbReference type="PANTHER" id="PTHR43687">
    <property type="entry name" value="ADENYLYLSULFATE REDUCTASE, BETA SUBUNIT"/>
    <property type="match status" value="1"/>
</dbReference>
<dbReference type="PANTHER" id="PTHR43687:SF4">
    <property type="entry name" value="BLR5484 PROTEIN"/>
    <property type="match status" value="1"/>
</dbReference>
<feature type="domain" description="4Fe-4S ferredoxin-type" evidence="5">
    <location>
        <begin position="193"/>
        <end position="222"/>
    </location>
</feature>
<dbReference type="InterPro" id="IPR017896">
    <property type="entry name" value="4Fe4S_Fe-S-bd"/>
</dbReference>
<dbReference type="Pfam" id="PF12800">
    <property type="entry name" value="Fer4_4"/>
    <property type="match status" value="1"/>
</dbReference>
<dbReference type="OrthoDB" id="9784571at2"/>
<evidence type="ECO:0000256" key="2">
    <source>
        <dbReference type="ARBA" id="ARBA00022723"/>
    </source>
</evidence>
<dbReference type="RefSeq" id="WP_144308506.1">
    <property type="nucleotide sequence ID" value="NZ_VMNK01000003.1"/>
</dbReference>
<feature type="domain" description="4Fe-4S ferredoxin-type" evidence="5">
    <location>
        <begin position="584"/>
        <end position="613"/>
    </location>
</feature>
<keyword evidence="1" id="KW-0004">4Fe-4S</keyword>
<evidence type="ECO:0000259" key="5">
    <source>
        <dbReference type="PROSITE" id="PS51379"/>
    </source>
</evidence>
<evidence type="ECO:0000313" key="6">
    <source>
        <dbReference type="EMBL" id="TVO58996.1"/>
    </source>
</evidence>
<gene>
    <name evidence="6" type="ORF">FHP91_04910</name>
</gene>
<evidence type="ECO:0000256" key="4">
    <source>
        <dbReference type="ARBA" id="ARBA00023014"/>
    </source>
</evidence>
<dbReference type="Pfam" id="PF12838">
    <property type="entry name" value="Fer4_7"/>
    <property type="match status" value="1"/>
</dbReference>
<evidence type="ECO:0000313" key="7">
    <source>
        <dbReference type="Proteomes" id="UP000319502"/>
    </source>
</evidence>
<evidence type="ECO:0000256" key="3">
    <source>
        <dbReference type="ARBA" id="ARBA00023004"/>
    </source>
</evidence>
<feature type="domain" description="4Fe-4S ferredoxin-type" evidence="5">
    <location>
        <begin position="342"/>
        <end position="371"/>
    </location>
</feature>
<dbReference type="AlphaFoldDB" id="A0A557R1J7"/>
<dbReference type="InterPro" id="IPR050572">
    <property type="entry name" value="Fe-S_Ferredoxin"/>
</dbReference>
<dbReference type="SUPFAM" id="SSF54862">
    <property type="entry name" value="4Fe-4S ferredoxins"/>
    <property type="match status" value="2"/>
</dbReference>
<evidence type="ECO:0000256" key="1">
    <source>
        <dbReference type="ARBA" id="ARBA00022485"/>
    </source>
</evidence>